<name>A0ABS1J8I5_9BACL</name>
<feature type="domain" description="Cytochrome C biogenesis protein transmembrane" evidence="7">
    <location>
        <begin position="23"/>
        <end position="230"/>
    </location>
</feature>
<sequence length="253" mass="27538">MIEDSQKGGLTFVFSSSNPTFIIAFLAGLLSFVSPCVLPLFPSYMSFITGVSYDQMYGAERDTRLVRRKALAHSLFFILGFSIIFVALGFTSGTIGTFFLNNQELIRRVGGIFIVVMGLFMAGVVKIDFLMQTKKFQTRNKPVGYLGAIVVGISFAAGWTPCVGPILASVLLIAATNPVSGGSLMLFYSLGFAVPFIILAYTLGSVRWLLKYSEIISKIGGIGMVLMGILLITNGMTLITQWLQRLFGGWIGF</sequence>
<evidence type="ECO:0000256" key="6">
    <source>
        <dbReference type="SAM" id="Phobius"/>
    </source>
</evidence>
<accession>A0ABS1J8I5</accession>
<dbReference type="Proteomes" id="UP000602284">
    <property type="component" value="Unassembled WGS sequence"/>
</dbReference>
<evidence type="ECO:0000313" key="9">
    <source>
        <dbReference type="Proteomes" id="UP000602284"/>
    </source>
</evidence>
<protein>
    <submittedName>
        <fullName evidence="8">Sulfite exporter TauE/SafE family protein</fullName>
    </submittedName>
</protein>
<evidence type="ECO:0000313" key="8">
    <source>
        <dbReference type="EMBL" id="MBL0386564.1"/>
    </source>
</evidence>
<keyword evidence="3 6" id="KW-0812">Transmembrane</keyword>
<feature type="transmembrane region" description="Helical" evidence="6">
    <location>
        <begin position="110"/>
        <end position="131"/>
    </location>
</feature>
<dbReference type="InterPro" id="IPR003834">
    <property type="entry name" value="Cyt_c_assmbl_TM_dom"/>
</dbReference>
<comment type="similarity">
    <text evidence="2">Belongs to the DsbD family.</text>
</comment>
<comment type="caution">
    <text evidence="8">The sequence shown here is derived from an EMBL/GenBank/DDBJ whole genome shotgun (WGS) entry which is preliminary data.</text>
</comment>
<dbReference type="PANTHER" id="PTHR31272">
    <property type="entry name" value="CYTOCHROME C-TYPE BIOGENESIS PROTEIN HI_1454-RELATED"/>
    <property type="match status" value="1"/>
</dbReference>
<evidence type="ECO:0000256" key="1">
    <source>
        <dbReference type="ARBA" id="ARBA00004141"/>
    </source>
</evidence>
<organism evidence="8 9">
    <name type="scientific">Tumebacillus amylolyticus</name>
    <dbReference type="NCBI Taxonomy" id="2801339"/>
    <lineage>
        <taxon>Bacteria</taxon>
        <taxon>Bacillati</taxon>
        <taxon>Bacillota</taxon>
        <taxon>Bacilli</taxon>
        <taxon>Bacillales</taxon>
        <taxon>Alicyclobacillaceae</taxon>
        <taxon>Tumebacillus</taxon>
    </lineage>
</organism>
<keyword evidence="9" id="KW-1185">Reference proteome</keyword>
<keyword evidence="5 6" id="KW-0472">Membrane</keyword>
<evidence type="ECO:0000256" key="5">
    <source>
        <dbReference type="ARBA" id="ARBA00023136"/>
    </source>
</evidence>
<dbReference type="EMBL" id="JAEQNB010000002">
    <property type="protein sequence ID" value="MBL0386564.1"/>
    <property type="molecule type" value="Genomic_DNA"/>
</dbReference>
<evidence type="ECO:0000256" key="2">
    <source>
        <dbReference type="ARBA" id="ARBA00006143"/>
    </source>
</evidence>
<feature type="transmembrane region" description="Helical" evidence="6">
    <location>
        <begin position="20"/>
        <end position="41"/>
    </location>
</feature>
<evidence type="ECO:0000256" key="4">
    <source>
        <dbReference type="ARBA" id="ARBA00022989"/>
    </source>
</evidence>
<proteinExistence type="inferred from homology"/>
<gene>
    <name evidence="8" type="ORF">JJB07_07870</name>
</gene>
<dbReference type="InterPro" id="IPR051790">
    <property type="entry name" value="Cytochrome_c-biogenesis_DsbD"/>
</dbReference>
<dbReference type="PANTHER" id="PTHR31272:SF4">
    <property type="entry name" value="CYTOCHROME C-TYPE BIOGENESIS PROTEIN HI_1454-RELATED"/>
    <property type="match status" value="1"/>
</dbReference>
<evidence type="ECO:0000259" key="7">
    <source>
        <dbReference type="Pfam" id="PF02683"/>
    </source>
</evidence>
<keyword evidence="4 6" id="KW-1133">Transmembrane helix</keyword>
<feature type="transmembrane region" description="Helical" evidence="6">
    <location>
        <begin position="143"/>
        <end position="174"/>
    </location>
</feature>
<feature type="transmembrane region" description="Helical" evidence="6">
    <location>
        <begin position="222"/>
        <end position="243"/>
    </location>
</feature>
<reference evidence="8 9" key="1">
    <citation type="submission" date="2021-01" db="EMBL/GenBank/DDBJ databases">
        <title>Tumebacillus sp. strain ITR2 16S ribosomal RNA gene Genome sequencing and assembly.</title>
        <authorList>
            <person name="Kang M."/>
        </authorList>
    </citation>
    <scope>NUCLEOTIDE SEQUENCE [LARGE SCALE GENOMIC DNA]</scope>
    <source>
        <strain evidence="8 9">ITR2</strain>
    </source>
</reference>
<feature type="transmembrane region" description="Helical" evidence="6">
    <location>
        <begin position="70"/>
        <end position="90"/>
    </location>
</feature>
<comment type="subcellular location">
    <subcellularLocation>
        <location evidence="1">Membrane</location>
        <topology evidence="1">Multi-pass membrane protein</topology>
    </subcellularLocation>
</comment>
<evidence type="ECO:0000256" key="3">
    <source>
        <dbReference type="ARBA" id="ARBA00022692"/>
    </source>
</evidence>
<dbReference type="Pfam" id="PF02683">
    <property type="entry name" value="DsbD_TM"/>
    <property type="match status" value="1"/>
</dbReference>
<feature type="transmembrane region" description="Helical" evidence="6">
    <location>
        <begin position="186"/>
        <end position="210"/>
    </location>
</feature>